<evidence type="ECO:0000256" key="2">
    <source>
        <dbReference type="SAM" id="Phobius"/>
    </source>
</evidence>
<evidence type="ECO:0000313" key="4">
    <source>
        <dbReference type="Proteomes" id="UP000823775"/>
    </source>
</evidence>
<sequence>MENQYHSDASRPSLGFPLGTALLLLIIFSLSGIFSCCYHWEKLRYLRRSFVSSGTDLEAGDDPSSLKSKQPYMNWKQNQISNMPAVLMPGDEVPKFIALPCPCQPPRPEKVLAEVQQQPPSPEKPLPHTAVSVPSNQIRSAFYL</sequence>
<dbReference type="PANTHER" id="PTHR34291:SF2">
    <property type="entry name" value="HYDROXYPROLINE-RICH GLYCOPROTEIN FAMILY PROTEIN"/>
    <property type="match status" value="1"/>
</dbReference>
<name>A0ABS8VGR6_DATST</name>
<keyword evidence="4" id="KW-1185">Reference proteome</keyword>
<feature type="transmembrane region" description="Helical" evidence="2">
    <location>
        <begin position="20"/>
        <end position="40"/>
    </location>
</feature>
<dbReference type="EMBL" id="JACEIK010004446">
    <property type="protein sequence ID" value="MCD9645472.1"/>
    <property type="molecule type" value="Genomic_DNA"/>
</dbReference>
<organism evidence="3 4">
    <name type="scientific">Datura stramonium</name>
    <name type="common">Jimsonweed</name>
    <name type="synonym">Common thornapple</name>
    <dbReference type="NCBI Taxonomy" id="4076"/>
    <lineage>
        <taxon>Eukaryota</taxon>
        <taxon>Viridiplantae</taxon>
        <taxon>Streptophyta</taxon>
        <taxon>Embryophyta</taxon>
        <taxon>Tracheophyta</taxon>
        <taxon>Spermatophyta</taxon>
        <taxon>Magnoliopsida</taxon>
        <taxon>eudicotyledons</taxon>
        <taxon>Gunneridae</taxon>
        <taxon>Pentapetalae</taxon>
        <taxon>asterids</taxon>
        <taxon>lamiids</taxon>
        <taxon>Solanales</taxon>
        <taxon>Solanaceae</taxon>
        <taxon>Solanoideae</taxon>
        <taxon>Datureae</taxon>
        <taxon>Datura</taxon>
    </lineage>
</organism>
<gene>
    <name evidence="3" type="ORF">HAX54_034433</name>
</gene>
<evidence type="ECO:0008006" key="5">
    <source>
        <dbReference type="Google" id="ProtNLM"/>
    </source>
</evidence>
<keyword evidence="2" id="KW-0472">Membrane</keyword>
<evidence type="ECO:0000313" key="3">
    <source>
        <dbReference type="EMBL" id="MCD9645472.1"/>
    </source>
</evidence>
<dbReference type="PANTHER" id="PTHR34291">
    <property type="entry name" value="HYDROXYPROLINE-RICH GLYCOPROTEIN FAMILY PROTEIN"/>
    <property type="match status" value="1"/>
</dbReference>
<evidence type="ECO:0000256" key="1">
    <source>
        <dbReference type="SAM" id="MobiDB-lite"/>
    </source>
</evidence>
<accession>A0ABS8VGR6</accession>
<keyword evidence="2" id="KW-0812">Transmembrane</keyword>
<reference evidence="3 4" key="1">
    <citation type="journal article" date="2021" name="BMC Genomics">
        <title>Datura genome reveals duplications of psychoactive alkaloid biosynthetic genes and high mutation rate following tissue culture.</title>
        <authorList>
            <person name="Rajewski A."/>
            <person name="Carter-House D."/>
            <person name="Stajich J."/>
            <person name="Litt A."/>
        </authorList>
    </citation>
    <scope>NUCLEOTIDE SEQUENCE [LARGE SCALE GENOMIC DNA]</scope>
    <source>
        <strain evidence="3">AR-01</strain>
    </source>
</reference>
<dbReference type="InterPro" id="IPR037699">
    <property type="entry name" value="At5g65660-like"/>
</dbReference>
<proteinExistence type="predicted"/>
<dbReference type="Proteomes" id="UP000823775">
    <property type="component" value="Unassembled WGS sequence"/>
</dbReference>
<keyword evidence="2" id="KW-1133">Transmembrane helix</keyword>
<protein>
    <recommendedName>
        <fullName evidence="5">Hydroxyproline-rich glycoprotein family protein</fullName>
    </recommendedName>
</protein>
<feature type="region of interest" description="Disordered" evidence="1">
    <location>
        <begin position="109"/>
        <end position="131"/>
    </location>
</feature>
<comment type="caution">
    <text evidence="3">The sequence shown here is derived from an EMBL/GenBank/DDBJ whole genome shotgun (WGS) entry which is preliminary data.</text>
</comment>